<dbReference type="Pfam" id="PF24449">
    <property type="entry name" value="T4_y05I_N"/>
    <property type="match status" value="1"/>
</dbReference>
<proteinExistence type="predicted"/>
<dbReference type="InterPro" id="IPR057819">
    <property type="entry name" value="T4_y05I_N"/>
</dbReference>
<dbReference type="Pfam" id="PF24448">
    <property type="entry name" value="T4_y05I_C"/>
    <property type="match status" value="1"/>
</dbReference>
<evidence type="ECO:0000313" key="4">
    <source>
        <dbReference type="Proteomes" id="UP000024439"/>
    </source>
</evidence>
<feature type="domain" description="T4 y05I-like putative transcription factor N-terminal" evidence="2">
    <location>
        <begin position="15"/>
        <end position="94"/>
    </location>
</feature>
<protein>
    <submittedName>
        <fullName evidence="3">Uncharacterized protein</fullName>
    </submittedName>
</protein>
<evidence type="ECO:0000259" key="2">
    <source>
        <dbReference type="Pfam" id="PF24449"/>
    </source>
</evidence>
<dbReference type="GeneID" id="19485248"/>
<accession>A0A023ZV86</accession>
<feature type="domain" description="T4 y05I-like putative transcription factor C-terminal" evidence="1">
    <location>
        <begin position="102"/>
        <end position="171"/>
    </location>
</feature>
<sequence>MFISSGSGLIRVEFKNDIFLSQGDDIIKMSYDEIKKICHTLKSRGKVNAVIDIGDLWVTLYEVSEGFNIEDENNILAIDKRTDLLDVLKAYEQSNGGRKAVLIYQKPHSCGTASIISNIEGEVDTYMCVLKAGGDRHPDFISIRQNNGEISLSKSEAEAMIKYLTTVTPSMKG</sequence>
<dbReference type="EMBL" id="KJ668714">
    <property type="protein sequence ID" value="AHY83298.1"/>
    <property type="molecule type" value="Genomic_DNA"/>
</dbReference>
<reference evidence="3 4" key="1">
    <citation type="submission" date="2014-10" db="EMBL/GenBank/DDBJ databases">
        <title>Complete genome sequence of e11/2, a T-even type bacteriophage specific for E. coli O157:H7.</title>
        <authorList>
            <person name="Coffey B."/>
            <person name="Ross P."/>
            <person name="O'Flynn G."/>
            <person name="O'Sullivan O."/>
            <person name="Casey A."/>
            <person name="Callanan M."/>
            <person name="Coffey A."/>
            <person name="McAuliffe O."/>
        </authorList>
    </citation>
    <scope>NUCLEOTIDE SEQUENCE [LARGE SCALE GENOMIC DNA]</scope>
</reference>
<keyword evidence="4" id="KW-1185">Reference proteome</keyword>
<evidence type="ECO:0000259" key="1">
    <source>
        <dbReference type="Pfam" id="PF24448"/>
    </source>
</evidence>
<dbReference type="KEGG" id="vg:19485248"/>
<dbReference type="RefSeq" id="YP_009030705.1">
    <property type="nucleotide sequence ID" value="NC_024125.2"/>
</dbReference>
<dbReference type="InterPro" id="IPR057820">
    <property type="entry name" value="T4_y05I_C"/>
</dbReference>
<gene>
    <name evidence="3" type="ORF">e112_100</name>
</gene>
<dbReference type="Proteomes" id="UP000024439">
    <property type="component" value="Segment"/>
</dbReference>
<organism evidence="3 4">
    <name type="scientific">Escherichia phage vB_EcoM_112</name>
    <dbReference type="NCBI Taxonomy" id="1495285"/>
    <lineage>
        <taxon>Viruses</taxon>
        <taxon>Duplodnaviria</taxon>
        <taxon>Heunggongvirae</taxon>
        <taxon>Uroviricota</taxon>
        <taxon>Caudoviricetes</taxon>
        <taxon>Pantevenvirales</taxon>
        <taxon>Straboviridae</taxon>
        <taxon>Tevenvirinae</taxon>
        <taxon>Tequatrovirus</taxon>
        <taxon>Tequatrovirus e112</taxon>
    </lineage>
</organism>
<evidence type="ECO:0000313" key="3">
    <source>
        <dbReference type="EMBL" id="AHY83298.1"/>
    </source>
</evidence>
<name>A0A023ZV86_9CAUD</name>